<dbReference type="EMBL" id="JABAIK010000007">
    <property type="protein sequence ID" value="NLS13033.1"/>
    <property type="molecule type" value="Genomic_DNA"/>
</dbReference>
<evidence type="ECO:0000313" key="1">
    <source>
        <dbReference type="EMBL" id="NLS13033.1"/>
    </source>
</evidence>
<reference evidence="1 2" key="1">
    <citation type="submission" date="2020-04" db="EMBL/GenBank/DDBJ databases">
        <title>Vibrio sp. SM6, a novel species isolated from seawater.</title>
        <authorList>
            <person name="Wang X."/>
        </authorList>
    </citation>
    <scope>NUCLEOTIDE SEQUENCE [LARGE SCALE GENOMIC DNA]</scope>
    <source>
        <strain evidence="1 2">SM6</strain>
    </source>
</reference>
<gene>
    <name evidence="1" type="ORF">HGP28_09045</name>
</gene>
<dbReference type="RefSeq" id="WP_168836123.1">
    <property type="nucleotide sequence ID" value="NZ_JABAIK010000007.1"/>
</dbReference>
<sequence length="60" mass="6848">MNRCGQCRQFTRMPNQVKDLCGAWQQPTLADRAACELFLAKSASKRLNNGLPPLRRIEDE</sequence>
<dbReference type="AlphaFoldDB" id="A0A7X8TRT1"/>
<evidence type="ECO:0000313" key="2">
    <source>
        <dbReference type="Proteomes" id="UP000535589"/>
    </source>
</evidence>
<protein>
    <submittedName>
        <fullName evidence="1">Uncharacterized protein</fullName>
    </submittedName>
</protein>
<proteinExistence type="predicted"/>
<keyword evidence="2" id="KW-1185">Reference proteome</keyword>
<name>A0A7X8TRT1_9VIBR</name>
<organism evidence="1 2">
    <name type="scientific">Vibrio agarilyticus</name>
    <dbReference type="NCBI Taxonomy" id="2726741"/>
    <lineage>
        <taxon>Bacteria</taxon>
        <taxon>Pseudomonadati</taxon>
        <taxon>Pseudomonadota</taxon>
        <taxon>Gammaproteobacteria</taxon>
        <taxon>Vibrionales</taxon>
        <taxon>Vibrionaceae</taxon>
        <taxon>Vibrio</taxon>
    </lineage>
</organism>
<comment type="caution">
    <text evidence="1">The sequence shown here is derived from an EMBL/GenBank/DDBJ whole genome shotgun (WGS) entry which is preliminary data.</text>
</comment>
<dbReference type="Proteomes" id="UP000535589">
    <property type="component" value="Unassembled WGS sequence"/>
</dbReference>
<accession>A0A7X8TRT1</accession>